<organism evidence="3">
    <name type="scientific">Bartonella schoenbuchensis</name>
    <dbReference type="NCBI Taxonomy" id="165694"/>
    <lineage>
        <taxon>Bacteria</taxon>
        <taxon>Pseudomonadati</taxon>
        <taxon>Pseudomonadota</taxon>
        <taxon>Alphaproteobacteria</taxon>
        <taxon>Hyphomicrobiales</taxon>
        <taxon>Bartonellaceae</taxon>
        <taxon>Bartonella</taxon>
    </lineage>
</organism>
<dbReference type="InterPro" id="IPR016039">
    <property type="entry name" value="Thiolase-like"/>
</dbReference>
<dbReference type="GO" id="GO:0006633">
    <property type="term" value="P:fatty acid biosynthetic process"/>
    <property type="evidence" value="ECO:0007669"/>
    <property type="project" value="TreeGrafter"/>
</dbReference>
<dbReference type="PANTHER" id="PTHR11712:SF336">
    <property type="entry name" value="3-OXOACYL-[ACYL-CARRIER-PROTEIN] SYNTHASE, MITOCHONDRIAL"/>
    <property type="match status" value="1"/>
</dbReference>
<dbReference type="InterPro" id="IPR000794">
    <property type="entry name" value="Beta-ketoacyl_synthase"/>
</dbReference>
<evidence type="ECO:0000259" key="2">
    <source>
        <dbReference type="Pfam" id="PF00109"/>
    </source>
</evidence>
<dbReference type="Pfam" id="PF00109">
    <property type="entry name" value="ketoacyl-synt"/>
    <property type="match status" value="1"/>
</dbReference>
<proteinExistence type="predicted"/>
<keyword evidence="1" id="KW-0808">Transferase</keyword>
<dbReference type="EMBL" id="HG977196">
    <property type="protein sequence ID" value="CDP80027.1"/>
    <property type="molecule type" value="Genomic_DNA"/>
</dbReference>
<sequence>MQNQSVFITGIGLISSLGEGVDCHWKKLNDPTVTPNLDCTSFSPYTVHKLTEVDWNLQIPKRSDQRQMETWQRLGTYAAGLALEDAGIKNNEQLTSTMDMIVAASGGERDIAVDTQILAKARTTDDHASMLNSVLSTELRPTLFLAQLSNLLAGNISIVHKVTGSSRTFMGEEGSGLSAVQVAVARIRAGQSTHVLVGSSYNAQSYDMLLAHGLGGLLARNGWSPVWERKNSLGSEIITGSAGIFLVLENGEQAKKRNARVYAEISQIITDQTNRTKIPLKDTIATMLKTIKAKSAFTISGASGSHEATKAEQSVLDAANIPYRGMTTLFGYLREAQFPLALALAAIAVEKKLSFPTLSAHEKPFSGEVREALATTVGIKRAEGIVHLAAV</sequence>
<protein>
    <submittedName>
        <fullName evidence="3">3-oxoacyl-(Acyl carrier protein) synthase II</fullName>
    </submittedName>
</protein>
<dbReference type="InterPro" id="IPR014030">
    <property type="entry name" value="Ketoacyl_synth_N"/>
</dbReference>
<dbReference type="Gene3D" id="3.40.47.10">
    <property type="match status" value="1"/>
</dbReference>
<evidence type="ECO:0000256" key="1">
    <source>
        <dbReference type="ARBA" id="ARBA00022679"/>
    </source>
</evidence>
<reference evidence="3" key="1">
    <citation type="submission" date="2013-11" db="EMBL/GenBank/DDBJ databases">
        <authorList>
            <person name="GENOMES U."/>
        </authorList>
    </citation>
    <scope>NUCLEOTIDE SEQUENCE</scope>
    <source>
        <strain evidence="3">MVT06</strain>
    </source>
</reference>
<dbReference type="PANTHER" id="PTHR11712">
    <property type="entry name" value="POLYKETIDE SYNTHASE-RELATED"/>
    <property type="match status" value="1"/>
</dbReference>
<accession>A0A024LRG2</accession>
<gene>
    <name evidence="3" type="primary">fabF2</name>
    <name evidence="3" type="ORF">BN1046_00939</name>
</gene>
<dbReference type="GO" id="GO:0005829">
    <property type="term" value="C:cytosol"/>
    <property type="evidence" value="ECO:0007669"/>
    <property type="project" value="TreeGrafter"/>
</dbReference>
<dbReference type="SUPFAM" id="SSF53901">
    <property type="entry name" value="Thiolase-like"/>
    <property type="match status" value="2"/>
</dbReference>
<evidence type="ECO:0000313" key="3">
    <source>
        <dbReference type="EMBL" id="CDP80027.1"/>
    </source>
</evidence>
<dbReference type="GO" id="GO:0004315">
    <property type="term" value="F:3-oxoacyl-[acyl-carrier-protein] synthase activity"/>
    <property type="evidence" value="ECO:0007669"/>
    <property type="project" value="TreeGrafter"/>
</dbReference>
<reference evidence="3" key="2">
    <citation type="submission" date="2014-05" db="EMBL/GenBank/DDBJ databases">
        <title>Genome sequencing of Bartonella spp. isolated from human blood.</title>
        <authorList>
            <person name="Raoult D."/>
        </authorList>
    </citation>
    <scope>NUCLEOTIDE SEQUENCE</scope>
    <source>
        <strain evidence="3">MVT06</strain>
    </source>
</reference>
<dbReference type="NCBIfam" id="NF005084">
    <property type="entry name" value="PRK06519.1"/>
    <property type="match status" value="1"/>
</dbReference>
<feature type="domain" description="Beta-ketoacyl synthase-like N-terminal" evidence="2">
    <location>
        <begin position="5"/>
        <end position="221"/>
    </location>
</feature>
<name>A0A024LRG2_9HYPH</name>
<dbReference type="AlphaFoldDB" id="A0A024LRG2"/>